<reference evidence="9 10" key="2">
    <citation type="submission" date="2019-05" db="EMBL/GenBank/DDBJ databases">
        <title>Genome evolution of the obligate endosymbiont Buchnera aphidicola.</title>
        <authorList>
            <person name="Moran N.A."/>
        </authorList>
    </citation>
    <scope>NUCLEOTIDE SEQUENCE [LARGE SCALE GENOMIC DNA]</scope>
    <source>
        <strain evidence="9 10">Mst</strain>
    </source>
</reference>
<dbReference type="Pfam" id="PF00383">
    <property type="entry name" value="dCMP_cyt_deam_1"/>
    <property type="match status" value="1"/>
</dbReference>
<evidence type="ECO:0000256" key="6">
    <source>
        <dbReference type="ARBA" id="ARBA00022801"/>
    </source>
</evidence>
<evidence type="ECO:0000256" key="7">
    <source>
        <dbReference type="ARBA" id="ARBA00022833"/>
    </source>
</evidence>
<dbReference type="GO" id="GO:0016491">
    <property type="term" value="F:oxidoreductase activity"/>
    <property type="evidence" value="ECO:0007669"/>
    <property type="project" value="UniProtKB-KW"/>
</dbReference>
<evidence type="ECO:0000256" key="4">
    <source>
        <dbReference type="ARBA" id="ARBA00022619"/>
    </source>
</evidence>
<feature type="domain" description="CMP/dCMP-type deaminase" evidence="8">
    <location>
        <begin position="1"/>
        <end position="114"/>
    </location>
</feature>
<evidence type="ECO:0000256" key="5">
    <source>
        <dbReference type="ARBA" id="ARBA00022723"/>
    </source>
</evidence>
<dbReference type="GO" id="GO:0008270">
    <property type="term" value="F:zinc ion binding"/>
    <property type="evidence" value="ECO:0007669"/>
    <property type="project" value="InterPro"/>
</dbReference>
<keyword evidence="5" id="KW-0479">Metal-binding</keyword>
<evidence type="ECO:0000313" key="9">
    <source>
        <dbReference type="EMBL" id="QCI24501.1"/>
    </source>
</evidence>
<dbReference type="CDD" id="cd01284">
    <property type="entry name" value="Riboflavin_deaminase-reductase"/>
    <property type="match status" value="1"/>
</dbReference>
<dbReference type="InterPro" id="IPR002125">
    <property type="entry name" value="CMP_dCMP_dom"/>
</dbReference>
<keyword evidence="4" id="KW-0686">Riboflavin biosynthesis</keyword>
<protein>
    <recommendedName>
        <fullName evidence="3">diaminohydroxyphosphoribosylaminopyrimidine deaminase</fullName>
        <ecNumber evidence="3">3.5.4.26</ecNumber>
    </recommendedName>
</protein>
<dbReference type="EMBL" id="CP034861">
    <property type="protein sequence ID" value="QCI24501.1"/>
    <property type="molecule type" value="Genomic_DNA"/>
</dbReference>
<gene>
    <name evidence="9" type="primary">ribD</name>
    <name evidence="9" type="ORF">D9V75_02210</name>
</gene>
<dbReference type="SUPFAM" id="SSF53927">
    <property type="entry name" value="Cytidine deaminase-like"/>
    <property type="match status" value="1"/>
</dbReference>
<keyword evidence="6 9" id="KW-0378">Hydrolase</keyword>
<dbReference type="GO" id="GO:0009231">
    <property type="term" value="P:riboflavin biosynthetic process"/>
    <property type="evidence" value="ECO:0007669"/>
    <property type="project" value="UniProtKB-UniPathway"/>
</dbReference>
<organism evidence="9 10">
    <name type="scientific">Buchnera aphidicola</name>
    <name type="common">Muscaphis stroyani</name>
    <dbReference type="NCBI Taxonomy" id="1241869"/>
    <lineage>
        <taxon>Bacteria</taxon>
        <taxon>Pseudomonadati</taxon>
        <taxon>Pseudomonadota</taxon>
        <taxon>Gammaproteobacteria</taxon>
        <taxon>Enterobacterales</taxon>
        <taxon>Erwiniaceae</taxon>
        <taxon>Buchnera</taxon>
    </lineage>
</organism>
<accession>A0A4D6YD32</accession>
<evidence type="ECO:0000256" key="2">
    <source>
        <dbReference type="ARBA" id="ARBA00004882"/>
    </source>
</evidence>
<dbReference type="AlphaFoldDB" id="A0A4D6YD32"/>
<comment type="pathway">
    <text evidence="2">Cofactor biosynthesis; riboflavin biosynthesis; 5-amino-6-(D-ribitylamino)uracil from GTP: step 2/4.</text>
</comment>
<dbReference type="InterPro" id="IPR016193">
    <property type="entry name" value="Cytidine_deaminase-like"/>
</dbReference>
<dbReference type="Proteomes" id="UP000298673">
    <property type="component" value="Chromosome"/>
</dbReference>
<dbReference type="PANTHER" id="PTHR11079:SF162">
    <property type="entry name" value="RIBOFLAVIN BIOSYNTHESIS PROTEIN PYRD, CHLOROPLASTIC"/>
    <property type="match status" value="1"/>
</dbReference>
<dbReference type="OrthoDB" id="9800865at2"/>
<dbReference type="FunFam" id="3.40.140.10:FF:000025">
    <property type="entry name" value="Riboflavin biosynthesis protein RibD"/>
    <property type="match status" value="1"/>
</dbReference>
<dbReference type="NCBIfam" id="TIGR00326">
    <property type="entry name" value="eubact_ribD"/>
    <property type="match status" value="1"/>
</dbReference>
<keyword evidence="9" id="KW-0560">Oxidoreductase</keyword>
<dbReference type="Gene3D" id="3.40.140.10">
    <property type="entry name" value="Cytidine Deaminase, domain 2"/>
    <property type="match status" value="1"/>
</dbReference>
<proteinExistence type="predicted"/>
<evidence type="ECO:0000256" key="1">
    <source>
        <dbReference type="ARBA" id="ARBA00001947"/>
    </source>
</evidence>
<sequence>MKDEFYMNRAIKISKLGQFTTSPNPNVGCVIVKNDNIIGEGWHNQFGENHAEINALKIAGKKSKGATAYLTLEPCSHFGKTPPCCVALFQSGIKHVIIANIDPNPKVSGKGISYLTKKGVLVKTGVLSQESKKCNNGFFKRMHTGLP</sequence>
<dbReference type="PANTHER" id="PTHR11079">
    <property type="entry name" value="CYTOSINE DEAMINASE FAMILY MEMBER"/>
    <property type="match status" value="1"/>
</dbReference>
<dbReference type="GO" id="GO:0008835">
    <property type="term" value="F:diaminohydroxyphosphoribosylaminopyrimidine deaminase activity"/>
    <property type="evidence" value="ECO:0007669"/>
    <property type="project" value="UniProtKB-EC"/>
</dbReference>
<name>A0A4D6YD32_9GAMM</name>
<dbReference type="UniPathway" id="UPA00275">
    <property type="reaction ID" value="UER00401"/>
</dbReference>
<evidence type="ECO:0000256" key="3">
    <source>
        <dbReference type="ARBA" id="ARBA00012766"/>
    </source>
</evidence>
<dbReference type="InterPro" id="IPR016192">
    <property type="entry name" value="APOBEC/CMP_deaminase_Zn-bd"/>
</dbReference>
<dbReference type="InterPro" id="IPR004794">
    <property type="entry name" value="Eubact_RibD"/>
</dbReference>
<evidence type="ECO:0000313" key="10">
    <source>
        <dbReference type="Proteomes" id="UP000298673"/>
    </source>
</evidence>
<dbReference type="PROSITE" id="PS00903">
    <property type="entry name" value="CYT_DCMP_DEAMINASES_1"/>
    <property type="match status" value="1"/>
</dbReference>
<evidence type="ECO:0000259" key="8">
    <source>
        <dbReference type="PROSITE" id="PS51747"/>
    </source>
</evidence>
<dbReference type="EC" id="3.5.4.26" evidence="3"/>
<dbReference type="PROSITE" id="PS51747">
    <property type="entry name" value="CYT_DCMP_DEAMINASES_2"/>
    <property type="match status" value="1"/>
</dbReference>
<comment type="cofactor">
    <cofactor evidence="1">
        <name>Zn(2+)</name>
        <dbReference type="ChEBI" id="CHEBI:29105"/>
    </cofactor>
</comment>
<keyword evidence="7" id="KW-0862">Zinc</keyword>
<reference evidence="9 10" key="1">
    <citation type="submission" date="2018-12" db="EMBL/GenBank/DDBJ databases">
        <authorList>
            <person name="Chong R.A."/>
        </authorList>
    </citation>
    <scope>NUCLEOTIDE SEQUENCE [LARGE SCALE GENOMIC DNA]</scope>
    <source>
        <strain evidence="9 10">Mst</strain>
    </source>
</reference>